<dbReference type="EMBL" id="OE845048">
    <property type="protein sequence ID" value="CAD7606629.1"/>
    <property type="molecule type" value="Genomic_DNA"/>
</dbReference>
<protein>
    <submittedName>
        <fullName evidence="1">Uncharacterized protein</fullName>
    </submittedName>
</protein>
<dbReference type="AlphaFoldDB" id="A0A7R9K788"/>
<dbReference type="PANTHER" id="PTHR24168:SF21">
    <property type="entry name" value="KANK, ISOFORM D"/>
    <property type="match status" value="1"/>
</dbReference>
<proteinExistence type="predicted"/>
<dbReference type="GO" id="GO:0005856">
    <property type="term" value="C:cytoskeleton"/>
    <property type="evidence" value="ECO:0007669"/>
    <property type="project" value="TreeGrafter"/>
</dbReference>
<reference evidence="1" key="1">
    <citation type="submission" date="2020-11" db="EMBL/GenBank/DDBJ databases">
        <authorList>
            <person name="Tran Van P."/>
        </authorList>
    </citation>
    <scope>NUCLEOTIDE SEQUENCE</scope>
</reference>
<organism evidence="1">
    <name type="scientific">Timema genevievae</name>
    <name type="common">Walking stick</name>
    <dbReference type="NCBI Taxonomy" id="629358"/>
    <lineage>
        <taxon>Eukaryota</taxon>
        <taxon>Metazoa</taxon>
        <taxon>Ecdysozoa</taxon>
        <taxon>Arthropoda</taxon>
        <taxon>Hexapoda</taxon>
        <taxon>Insecta</taxon>
        <taxon>Pterygota</taxon>
        <taxon>Neoptera</taxon>
        <taxon>Polyneoptera</taxon>
        <taxon>Phasmatodea</taxon>
        <taxon>Timematodea</taxon>
        <taxon>Timematoidea</taxon>
        <taxon>Timematidae</taxon>
        <taxon>Timema</taxon>
    </lineage>
</organism>
<evidence type="ECO:0000313" key="1">
    <source>
        <dbReference type="EMBL" id="CAD7606629.1"/>
    </source>
</evidence>
<dbReference type="InterPro" id="IPR047184">
    <property type="entry name" value="KANK1-4"/>
</dbReference>
<dbReference type="GO" id="GO:0030837">
    <property type="term" value="P:negative regulation of actin filament polymerization"/>
    <property type="evidence" value="ECO:0007669"/>
    <property type="project" value="InterPro"/>
</dbReference>
<sequence>MPYGGLVLHGSFPPEQWPLSLFTPVAEAALPYNIRQQMALSLERMKELEDQVKLIPIFQVQLSVLKEEKRKLLLQIRAEEIVKINRANAKSKDDKRLGINTHSATNSPVPERLMLVSVTYRCLDVALWTGMPPCDYLRYMQYTGLGQKTTSRAYSWWRPKNGFDFVVQ</sequence>
<accession>A0A7R9K788</accession>
<name>A0A7R9K788_TIMGE</name>
<dbReference type="GO" id="GO:0005737">
    <property type="term" value="C:cytoplasm"/>
    <property type="evidence" value="ECO:0007669"/>
    <property type="project" value="TreeGrafter"/>
</dbReference>
<gene>
    <name evidence="1" type="ORF">TGEB3V08_LOCUS9927</name>
</gene>
<dbReference type="PANTHER" id="PTHR24168">
    <property type="entry name" value="KN MOTIF AND ANKYRIN REPEAT DOMAIN-CONTAINING"/>
    <property type="match status" value="1"/>
</dbReference>